<proteinExistence type="predicted"/>
<sequence length="78" mass="8640">MCFPKHTVNVVQKHIGRHSINRSRGPTTAEIGDAAVKRGVTRTEEVIFECNGPDTRIVSRCFLRTPPEHGNSGKATRL</sequence>
<keyword evidence="2" id="KW-1185">Reference proteome</keyword>
<accession>A0AAV7PE88</accession>
<evidence type="ECO:0000313" key="2">
    <source>
        <dbReference type="Proteomes" id="UP001066276"/>
    </source>
</evidence>
<name>A0AAV7PE88_PLEWA</name>
<evidence type="ECO:0000313" key="1">
    <source>
        <dbReference type="EMBL" id="KAJ1126642.1"/>
    </source>
</evidence>
<protein>
    <submittedName>
        <fullName evidence="1">Uncharacterized protein</fullName>
    </submittedName>
</protein>
<comment type="caution">
    <text evidence="1">The sequence shown here is derived from an EMBL/GenBank/DDBJ whole genome shotgun (WGS) entry which is preliminary data.</text>
</comment>
<reference evidence="1" key="1">
    <citation type="journal article" date="2022" name="bioRxiv">
        <title>Sequencing and chromosome-scale assembly of the giantPleurodeles waltlgenome.</title>
        <authorList>
            <person name="Brown T."/>
            <person name="Elewa A."/>
            <person name="Iarovenko S."/>
            <person name="Subramanian E."/>
            <person name="Araus A.J."/>
            <person name="Petzold A."/>
            <person name="Susuki M."/>
            <person name="Suzuki K.-i.T."/>
            <person name="Hayashi T."/>
            <person name="Toyoda A."/>
            <person name="Oliveira C."/>
            <person name="Osipova E."/>
            <person name="Leigh N.D."/>
            <person name="Simon A."/>
            <person name="Yun M.H."/>
        </authorList>
    </citation>
    <scope>NUCLEOTIDE SEQUENCE</scope>
    <source>
        <strain evidence="1">20211129_DDA</strain>
        <tissue evidence="1">Liver</tissue>
    </source>
</reference>
<dbReference type="AlphaFoldDB" id="A0AAV7PE88"/>
<dbReference type="EMBL" id="JANPWB010000011">
    <property type="protein sequence ID" value="KAJ1126642.1"/>
    <property type="molecule type" value="Genomic_DNA"/>
</dbReference>
<dbReference type="Proteomes" id="UP001066276">
    <property type="component" value="Chromosome 7"/>
</dbReference>
<gene>
    <name evidence="1" type="ORF">NDU88_005049</name>
</gene>
<organism evidence="1 2">
    <name type="scientific">Pleurodeles waltl</name>
    <name type="common">Iberian ribbed newt</name>
    <dbReference type="NCBI Taxonomy" id="8319"/>
    <lineage>
        <taxon>Eukaryota</taxon>
        <taxon>Metazoa</taxon>
        <taxon>Chordata</taxon>
        <taxon>Craniata</taxon>
        <taxon>Vertebrata</taxon>
        <taxon>Euteleostomi</taxon>
        <taxon>Amphibia</taxon>
        <taxon>Batrachia</taxon>
        <taxon>Caudata</taxon>
        <taxon>Salamandroidea</taxon>
        <taxon>Salamandridae</taxon>
        <taxon>Pleurodelinae</taxon>
        <taxon>Pleurodeles</taxon>
    </lineage>
</organism>